<dbReference type="SUPFAM" id="SSF51735">
    <property type="entry name" value="NAD(P)-binding Rossmann-fold domains"/>
    <property type="match status" value="1"/>
</dbReference>
<dbReference type="InterPro" id="IPR020904">
    <property type="entry name" value="Sc_DH/Rdtase_CS"/>
</dbReference>
<dbReference type="InterPro" id="IPR002347">
    <property type="entry name" value="SDR_fam"/>
</dbReference>
<dbReference type="RefSeq" id="WP_049665525.1">
    <property type="nucleotide sequence ID" value="NZ_LFXJ01000005.1"/>
</dbReference>
<dbReference type="CDD" id="cd05233">
    <property type="entry name" value="SDR_c"/>
    <property type="match status" value="1"/>
</dbReference>
<dbReference type="PROSITE" id="PS00061">
    <property type="entry name" value="ADH_SHORT"/>
    <property type="match status" value="1"/>
</dbReference>
<evidence type="ECO:0000256" key="2">
    <source>
        <dbReference type="ARBA" id="ARBA00023002"/>
    </source>
</evidence>
<dbReference type="Pfam" id="PF13561">
    <property type="entry name" value="adh_short_C2"/>
    <property type="match status" value="1"/>
</dbReference>
<dbReference type="PRINTS" id="PR00081">
    <property type="entry name" value="GDHRDH"/>
</dbReference>
<proteinExistence type="inferred from homology"/>
<dbReference type="GeneID" id="96598462"/>
<dbReference type="EMBL" id="LFXJ01000005">
    <property type="protein sequence ID" value="KMY32331.1"/>
    <property type="molecule type" value="Genomic_DNA"/>
</dbReference>
<accession>A0A0K9FDV8</accession>
<keyword evidence="2" id="KW-0560">Oxidoreductase</keyword>
<dbReference type="AlphaFoldDB" id="A0A0K9FDV8"/>
<dbReference type="OrthoDB" id="306388at2"/>
<dbReference type="PANTHER" id="PTHR24321:SF11">
    <property type="entry name" value="BLR0893 PROTEIN"/>
    <property type="match status" value="1"/>
</dbReference>
<protein>
    <submittedName>
        <fullName evidence="3">Short-chain dehydrogenase</fullName>
    </submittedName>
</protein>
<dbReference type="GO" id="GO:0008206">
    <property type="term" value="P:bile acid metabolic process"/>
    <property type="evidence" value="ECO:0007669"/>
    <property type="project" value="UniProtKB-ARBA"/>
</dbReference>
<dbReference type="InterPro" id="IPR036291">
    <property type="entry name" value="NAD(P)-bd_dom_sf"/>
</dbReference>
<dbReference type="GO" id="GO:0016491">
    <property type="term" value="F:oxidoreductase activity"/>
    <property type="evidence" value="ECO:0007669"/>
    <property type="project" value="UniProtKB-KW"/>
</dbReference>
<dbReference type="PATRIC" id="fig|582475.4.peg.1434"/>
<dbReference type="NCBIfam" id="NF005559">
    <property type="entry name" value="PRK07231.1"/>
    <property type="match status" value="1"/>
</dbReference>
<dbReference type="PRINTS" id="PR00080">
    <property type="entry name" value="SDRFAMILY"/>
</dbReference>
<evidence type="ECO:0000256" key="1">
    <source>
        <dbReference type="ARBA" id="ARBA00006484"/>
    </source>
</evidence>
<organism evidence="3 4">
    <name type="scientific">Lysinibacillus xylanilyticus</name>
    <dbReference type="NCBI Taxonomy" id="582475"/>
    <lineage>
        <taxon>Bacteria</taxon>
        <taxon>Bacillati</taxon>
        <taxon>Bacillota</taxon>
        <taxon>Bacilli</taxon>
        <taxon>Bacillales</taxon>
        <taxon>Bacillaceae</taxon>
        <taxon>Lysinibacillus</taxon>
    </lineage>
</organism>
<dbReference type="PANTHER" id="PTHR24321">
    <property type="entry name" value="DEHYDROGENASES, SHORT CHAIN"/>
    <property type="match status" value="1"/>
</dbReference>
<dbReference type="Proteomes" id="UP000037326">
    <property type="component" value="Unassembled WGS sequence"/>
</dbReference>
<reference evidence="4" key="1">
    <citation type="submission" date="2015-07" db="EMBL/GenBank/DDBJ databases">
        <authorList>
            <consortium name="Consortium for Microbial Forensics and Genomics (microFORGE)"/>
            <person name="Knight B.M."/>
            <person name="Roberts D.P."/>
            <person name="Lin D."/>
            <person name="Hari K."/>
            <person name="Fletcher J."/>
            <person name="Melcher U."/>
            <person name="Blagden T."/>
            <person name="Winegar R.A."/>
        </authorList>
    </citation>
    <scope>NUCLEOTIDE SEQUENCE [LARGE SCALE GENOMIC DNA]</scope>
    <source>
        <strain evidence="4">DSM 23493</strain>
    </source>
</reference>
<evidence type="ECO:0000313" key="3">
    <source>
        <dbReference type="EMBL" id="KMY32331.1"/>
    </source>
</evidence>
<comment type="similarity">
    <text evidence="1">Belongs to the short-chain dehydrogenases/reductases (SDR) family.</text>
</comment>
<name>A0A0K9FDV8_9BACI</name>
<evidence type="ECO:0000313" key="4">
    <source>
        <dbReference type="Proteomes" id="UP000037326"/>
    </source>
</evidence>
<sequence>MRFENKVALITGGTSGIGLAVAQSLAQEGSKVVIVGRNQKKGEAALQSLKQIHSDVMYLSVDVSKSNEVKQMVHKTVSTFGKLDFAFNNAGNTEGKTALTHEFSEEDFDNMMGATIKGVWLCMKYELRAMLENGGGSIVNTSSLDAFLCSPGTTAYATGKSGIITLTKCVAHEYGKQGIRVNTLTPGAIKTSMIDSKFEGLSAEEAKRLEDKYNNLNTLGRIGTPKEAAAVVTWLMSDEATYITGQNIIADGGVSFV</sequence>
<gene>
    <name evidence="3" type="ORF">ACZ11_09345</name>
</gene>
<dbReference type="FunFam" id="3.40.50.720:FF:000084">
    <property type="entry name" value="Short-chain dehydrogenase reductase"/>
    <property type="match status" value="1"/>
</dbReference>
<dbReference type="Gene3D" id="3.40.50.720">
    <property type="entry name" value="NAD(P)-binding Rossmann-like Domain"/>
    <property type="match status" value="1"/>
</dbReference>
<comment type="caution">
    <text evidence="3">The sequence shown here is derived from an EMBL/GenBank/DDBJ whole genome shotgun (WGS) entry which is preliminary data.</text>
</comment>